<reference evidence="2 3" key="1">
    <citation type="journal article" date="2022" name="IScience">
        <title>An ultrasensitive nanofiber-based assay for enzymatic hydrolysis and deep-sea microbial degradation of cellulose.</title>
        <authorList>
            <person name="Tsudome M."/>
            <person name="Tachioka M."/>
            <person name="Miyazaki M."/>
            <person name="Uchimura K."/>
            <person name="Tsuda M."/>
            <person name="Takaki Y."/>
            <person name="Deguchi S."/>
        </authorList>
    </citation>
    <scope>NUCLEOTIDE SEQUENCE [LARGE SCALE GENOMIC DNA]</scope>
    <source>
        <strain evidence="2 3">GE09</strain>
    </source>
</reference>
<accession>A0AAN1WGH5</accession>
<dbReference type="KEGG" id="marq:MARGE09_P1339"/>
<feature type="transmembrane region" description="Helical" evidence="1">
    <location>
        <begin position="12"/>
        <end position="32"/>
    </location>
</feature>
<keyword evidence="3" id="KW-1185">Reference proteome</keyword>
<dbReference type="AlphaFoldDB" id="A0AAN1WGH5"/>
<evidence type="ECO:0008006" key="4">
    <source>
        <dbReference type="Google" id="ProtNLM"/>
    </source>
</evidence>
<gene>
    <name evidence="2" type="ORF">MARGE09_P1339</name>
</gene>
<proteinExistence type="predicted"/>
<feature type="transmembrane region" description="Helical" evidence="1">
    <location>
        <begin position="179"/>
        <end position="198"/>
    </location>
</feature>
<keyword evidence="1" id="KW-0472">Membrane</keyword>
<evidence type="ECO:0000313" key="2">
    <source>
        <dbReference type="EMBL" id="BCD97138.1"/>
    </source>
</evidence>
<dbReference type="RefSeq" id="WP_236986613.1">
    <property type="nucleotide sequence ID" value="NZ_AP023086.1"/>
</dbReference>
<dbReference type="CDD" id="cd06225">
    <property type="entry name" value="HAMP"/>
    <property type="match status" value="1"/>
</dbReference>
<sequence>MTIRSSLKYKMLHLVFIQAAFFVLLLASLWLINPNWVLIPNNIEDNHSSVMKDFKHHYGMLSTLNMQLANFHQKQNITVDEFDRLSTDLNTHSRAVKTLSQSAQQTFQVDFSVLVSFLFNYQNKIKLLEPASPGFNERLWDIQQYFSRIQSEFFYIIDEVNRVDNQTMTQALKNAQTSLYLWTLVSLMTLALSTFIALNQAAKWKEQIADLLNTIYRLSVGDYQEKNTVKTDDELGYLAKVFSETISAIKKQKEKNNV</sequence>
<dbReference type="Proteomes" id="UP001320119">
    <property type="component" value="Chromosome"/>
</dbReference>
<evidence type="ECO:0000313" key="3">
    <source>
        <dbReference type="Proteomes" id="UP001320119"/>
    </source>
</evidence>
<dbReference type="EMBL" id="AP023086">
    <property type="protein sequence ID" value="BCD97138.1"/>
    <property type="molecule type" value="Genomic_DNA"/>
</dbReference>
<evidence type="ECO:0000256" key="1">
    <source>
        <dbReference type="SAM" id="Phobius"/>
    </source>
</evidence>
<protein>
    <recommendedName>
        <fullName evidence="4">HAMP domain-containing protein</fullName>
    </recommendedName>
</protein>
<keyword evidence="1" id="KW-0812">Transmembrane</keyword>
<organism evidence="2 3">
    <name type="scientific">Marinagarivorans cellulosilyticus</name>
    <dbReference type="NCBI Taxonomy" id="2721545"/>
    <lineage>
        <taxon>Bacteria</taxon>
        <taxon>Pseudomonadati</taxon>
        <taxon>Pseudomonadota</taxon>
        <taxon>Gammaproteobacteria</taxon>
        <taxon>Cellvibrionales</taxon>
        <taxon>Cellvibrionaceae</taxon>
        <taxon>Marinagarivorans</taxon>
    </lineage>
</organism>
<keyword evidence="1" id="KW-1133">Transmembrane helix</keyword>
<name>A0AAN1WGH5_9GAMM</name>
<dbReference type="Gene3D" id="6.10.340.10">
    <property type="match status" value="1"/>
</dbReference>